<name>C7MVP2_SACVD</name>
<dbReference type="EMBL" id="CP001683">
    <property type="protein sequence ID" value="ACU95761.1"/>
    <property type="molecule type" value="Genomic_DNA"/>
</dbReference>
<dbReference type="HOGENOM" id="CLU_054212_1_2_11"/>
<reference evidence="10 11" key="1">
    <citation type="journal article" date="2009" name="Stand. Genomic Sci.">
        <title>Complete genome sequence of Saccharomonospora viridis type strain (P101).</title>
        <authorList>
            <person name="Pati A."/>
            <person name="Sikorski J."/>
            <person name="Nolan M."/>
            <person name="Lapidus A."/>
            <person name="Copeland A."/>
            <person name="Glavina Del Rio T."/>
            <person name="Lucas S."/>
            <person name="Chen F."/>
            <person name="Tice H."/>
            <person name="Pitluck S."/>
            <person name="Cheng J.F."/>
            <person name="Chertkov O."/>
            <person name="Brettin T."/>
            <person name="Han C."/>
            <person name="Detter J.C."/>
            <person name="Kuske C."/>
            <person name="Bruce D."/>
            <person name="Goodwin L."/>
            <person name="Chain P."/>
            <person name="D'haeseleer P."/>
            <person name="Chen A."/>
            <person name="Palaniappan K."/>
            <person name="Ivanova N."/>
            <person name="Mavromatis K."/>
            <person name="Mikhailova N."/>
            <person name="Rohde M."/>
            <person name="Tindall B.J."/>
            <person name="Goker M."/>
            <person name="Bristow J."/>
            <person name="Eisen J.A."/>
            <person name="Markowitz V."/>
            <person name="Hugenholtz P."/>
            <person name="Kyrpides N.C."/>
            <person name="Klenk H.P."/>
        </authorList>
    </citation>
    <scope>NUCLEOTIDE SEQUENCE [LARGE SCALE GENOMIC DNA]</scope>
    <source>
        <strain evidence="11">ATCC 15386 / DSM 43017 / JCM 3036 / NBRC 12207 / P101</strain>
    </source>
</reference>
<comment type="subcellular location">
    <subcellularLocation>
        <location evidence="1 9">Cell membrane</location>
        <topology evidence="1 9">Multi-pass membrane protein</topology>
    </subcellularLocation>
</comment>
<sequence>MGVCRVSAARAVGLLLGVLADSMVGDSIRGRADASLARVARASERRMRIDHPVAGAVHVGVVTGAAVLAGLAVERLGRGRPLVAAAGTAASTWAVLGGARLAADGTALARQLETGDLAATRQTLKAWDSRCSQELDGVSLARASVEAVAQNSSDTVVAPLLWGAVAGVPGLLGARAVGVVRRMVAEQAGRERFGSAAAHLDTVVNLLPTRAAAALTVAGAPVVGGSARAAWRAWQRDTVLHPSPNAGRVVAAYAGALEIRLGGRTVYPDGVRELPVLGDGRNPDAGHVTRAVELSRVVGWLAGVSSAVVALIPGLRRLRRSRRRVR</sequence>
<organism evidence="10 11">
    <name type="scientific">Saccharomonospora viridis (strain ATCC 15386 / DSM 43017 / JCM 3036 / CCUG 5913 / NBRC 12207 / NCIMB 9602 / P101)</name>
    <name type="common">Thermoactinomyces viridis</name>
    <dbReference type="NCBI Taxonomy" id="471857"/>
    <lineage>
        <taxon>Bacteria</taxon>
        <taxon>Bacillati</taxon>
        <taxon>Actinomycetota</taxon>
        <taxon>Actinomycetes</taxon>
        <taxon>Pseudonocardiales</taxon>
        <taxon>Pseudonocardiaceae</taxon>
        <taxon>Saccharomonospora</taxon>
    </lineage>
</organism>
<evidence type="ECO:0000256" key="9">
    <source>
        <dbReference type="HAMAP-Rule" id="MF_00024"/>
    </source>
</evidence>
<evidence type="ECO:0000256" key="6">
    <source>
        <dbReference type="ARBA" id="ARBA00022692"/>
    </source>
</evidence>
<comment type="pathway">
    <text evidence="2 9">Cofactor biosynthesis; adenosylcobalamin biosynthesis.</text>
</comment>
<feature type="transmembrane region" description="Helical" evidence="9">
    <location>
        <begin position="297"/>
        <end position="316"/>
    </location>
</feature>
<keyword evidence="7 9" id="KW-1133">Transmembrane helix</keyword>
<dbReference type="GO" id="GO:0048472">
    <property type="term" value="F:threonine-phosphate decarboxylase activity"/>
    <property type="evidence" value="ECO:0007669"/>
    <property type="project" value="InterPro"/>
</dbReference>
<accession>C7MVP2</accession>
<keyword evidence="5 9" id="KW-0169">Cobalamin biosynthesis</keyword>
<evidence type="ECO:0000256" key="5">
    <source>
        <dbReference type="ARBA" id="ARBA00022573"/>
    </source>
</evidence>
<comment type="function">
    <text evidence="9">Converts cobyric acid to cobinamide by the addition of aminopropanol on the F carboxylic group.</text>
</comment>
<dbReference type="RefSeq" id="WP_012796190.1">
    <property type="nucleotide sequence ID" value="NC_013159.1"/>
</dbReference>
<evidence type="ECO:0000256" key="7">
    <source>
        <dbReference type="ARBA" id="ARBA00022989"/>
    </source>
</evidence>
<dbReference type="GO" id="GO:0015420">
    <property type="term" value="F:ABC-type vitamin B12 transporter activity"/>
    <property type="evidence" value="ECO:0007669"/>
    <property type="project" value="UniProtKB-UniRule"/>
</dbReference>
<evidence type="ECO:0000313" key="11">
    <source>
        <dbReference type="Proteomes" id="UP000000841"/>
    </source>
</evidence>
<dbReference type="KEGG" id="svi:Svir_06900"/>
<evidence type="ECO:0000256" key="8">
    <source>
        <dbReference type="ARBA" id="ARBA00023136"/>
    </source>
</evidence>
<dbReference type="InterPro" id="IPR004485">
    <property type="entry name" value="Cobalamin_biosynth_CobD/CbiB"/>
</dbReference>
<evidence type="ECO:0000313" key="10">
    <source>
        <dbReference type="EMBL" id="ACU95761.1"/>
    </source>
</evidence>
<keyword evidence="11" id="KW-1185">Reference proteome</keyword>
<proteinExistence type="inferred from homology"/>
<evidence type="ECO:0000256" key="1">
    <source>
        <dbReference type="ARBA" id="ARBA00004651"/>
    </source>
</evidence>
<comment type="similarity">
    <text evidence="3 9">Belongs to the CobD/CbiB family.</text>
</comment>
<dbReference type="PANTHER" id="PTHR34308:SF1">
    <property type="entry name" value="COBALAMIN BIOSYNTHESIS PROTEIN CBIB"/>
    <property type="match status" value="1"/>
</dbReference>
<gene>
    <name evidence="9" type="primary">cobD</name>
    <name evidence="10" type="ordered locus">Svir_06900</name>
</gene>
<dbReference type="PANTHER" id="PTHR34308">
    <property type="entry name" value="COBALAMIN BIOSYNTHESIS PROTEIN CBIB"/>
    <property type="match status" value="1"/>
</dbReference>
<evidence type="ECO:0000256" key="4">
    <source>
        <dbReference type="ARBA" id="ARBA00022475"/>
    </source>
</evidence>
<evidence type="ECO:0000256" key="2">
    <source>
        <dbReference type="ARBA" id="ARBA00004953"/>
    </source>
</evidence>
<keyword evidence="8 9" id="KW-0472">Membrane</keyword>
<protein>
    <recommendedName>
        <fullName evidence="9">Cobalamin biosynthesis protein CobD</fullName>
    </recommendedName>
</protein>
<keyword evidence="6 9" id="KW-0812">Transmembrane</keyword>
<dbReference type="Proteomes" id="UP000000841">
    <property type="component" value="Chromosome"/>
</dbReference>
<dbReference type="Pfam" id="PF03186">
    <property type="entry name" value="CobD_Cbib"/>
    <property type="match status" value="1"/>
</dbReference>
<dbReference type="UniPathway" id="UPA00148"/>
<dbReference type="eggNOG" id="COG1270">
    <property type="taxonomic scope" value="Bacteria"/>
</dbReference>
<dbReference type="GO" id="GO:0009236">
    <property type="term" value="P:cobalamin biosynthetic process"/>
    <property type="evidence" value="ECO:0007669"/>
    <property type="project" value="UniProtKB-UniRule"/>
</dbReference>
<keyword evidence="4 9" id="KW-1003">Cell membrane</keyword>
<dbReference type="HAMAP" id="MF_00024">
    <property type="entry name" value="CobD_CbiB"/>
    <property type="match status" value="1"/>
</dbReference>
<evidence type="ECO:0000256" key="3">
    <source>
        <dbReference type="ARBA" id="ARBA00006263"/>
    </source>
</evidence>
<dbReference type="STRING" id="471857.Svir_06900"/>
<dbReference type="AlphaFoldDB" id="C7MVP2"/>
<comment type="caution">
    <text evidence="9">Lacks conserved residue(s) required for the propagation of feature annotation.</text>
</comment>
<dbReference type="GO" id="GO:0005886">
    <property type="term" value="C:plasma membrane"/>
    <property type="evidence" value="ECO:0007669"/>
    <property type="project" value="UniProtKB-SubCell"/>
</dbReference>